<keyword evidence="4" id="KW-1185">Reference proteome</keyword>
<sequence length="369" mass="41680">MKLTSKWVLWFVLVTVYAAVIGGLFYYNLFKFVFDKKLQNEMVEMVRFRAPTLVQWLASRPKGEATFREAEIMKGLQRNDDRIKSLVYLNYDGSIRWHENTKFLRMSYSDYNNSVGFDTNAVVQAIRDGLPRAILFGNGDYYDMAIPLLAKGNTVAGVVNVTVSRESAKKLIHSSMVRYAVGAVIMILLIGGVLYLFLLLKILRPLGALKDSVEAVSLNNLSLSFPPRKDEIGDVAVSISSLLAKIREDIKSLENVEIMSLEKEQRWWKTILAVTVPKGSRALVIDENNNILYTNFELNMPGKDRIHLLDIFDGRQQEIIQVVGEALENPTKVLRGTVINKNVKCLVKAVQLPDDAGKNRIVLVLEPEK</sequence>
<dbReference type="CDD" id="cd06225">
    <property type="entry name" value="HAMP"/>
    <property type="match status" value="1"/>
</dbReference>
<dbReference type="RefSeq" id="WP_087288266.1">
    <property type="nucleotide sequence ID" value="NZ_NFJD01000002.1"/>
</dbReference>
<proteinExistence type="predicted"/>
<dbReference type="EMBL" id="NFJD01000002">
    <property type="protein sequence ID" value="OUO57061.1"/>
    <property type="molecule type" value="Genomic_DNA"/>
</dbReference>
<accession>A0A1Y4DNU2</accession>
<feature type="transmembrane region" description="Helical" evidence="1">
    <location>
        <begin position="7"/>
        <end position="27"/>
    </location>
</feature>
<gene>
    <name evidence="3" type="ORF">B5F75_04225</name>
</gene>
<feature type="transmembrane region" description="Helical" evidence="1">
    <location>
        <begin position="179"/>
        <end position="200"/>
    </location>
</feature>
<keyword evidence="1" id="KW-0812">Transmembrane</keyword>
<dbReference type="GO" id="GO:0007165">
    <property type="term" value="P:signal transduction"/>
    <property type="evidence" value="ECO:0007669"/>
    <property type="project" value="InterPro"/>
</dbReference>
<dbReference type="SMART" id="SM00304">
    <property type="entry name" value="HAMP"/>
    <property type="match status" value="1"/>
</dbReference>
<name>A0A1Y4DNU2_9BACT</name>
<dbReference type="PROSITE" id="PS50885">
    <property type="entry name" value="HAMP"/>
    <property type="match status" value="1"/>
</dbReference>
<evidence type="ECO:0000313" key="3">
    <source>
        <dbReference type="EMBL" id="OUO57061.1"/>
    </source>
</evidence>
<dbReference type="Gene3D" id="6.10.340.10">
    <property type="match status" value="1"/>
</dbReference>
<dbReference type="OrthoDB" id="9825304at2"/>
<protein>
    <recommendedName>
        <fullName evidence="2">HAMP domain-containing protein</fullName>
    </recommendedName>
</protein>
<dbReference type="InterPro" id="IPR003660">
    <property type="entry name" value="HAMP_dom"/>
</dbReference>
<comment type="caution">
    <text evidence="3">The sequence shown here is derived from an EMBL/GenBank/DDBJ whole genome shotgun (WGS) entry which is preliminary data.</text>
</comment>
<reference evidence="4" key="1">
    <citation type="submission" date="2017-04" db="EMBL/GenBank/DDBJ databases">
        <title>Function of individual gut microbiota members based on whole genome sequencing of pure cultures obtained from chicken caecum.</title>
        <authorList>
            <person name="Medvecky M."/>
            <person name="Cejkova D."/>
            <person name="Polansky O."/>
            <person name="Karasova D."/>
            <person name="Kubasova T."/>
            <person name="Cizek A."/>
            <person name="Rychlik I."/>
        </authorList>
    </citation>
    <scope>NUCLEOTIDE SEQUENCE [LARGE SCALE GENOMIC DNA]</scope>
    <source>
        <strain evidence="4">An273</strain>
    </source>
</reference>
<dbReference type="Proteomes" id="UP000196368">
    <property type="component" value="Unassembled WGS sequence"/>
</dbReference>
<organism evidence="3 4">
    <name type="scientific">Candidatus Avelusimicrobium gallicola</name>
    <dbReference type="NCBI Taxonomy" id="2562704"/>
    <lineage>
        <taxon>Bacteria</taxon>
        <taxon>Pseudomonadati</taxon>
        <taxon>Elusimicrobiota</taxon>
        <taxon>Elusimicrobia</taxon>
        <taxon>Elusimicrobiales</taxon>
        <taxon>Elusimicrobiaceae</taxon>
        <taxon>Candidatus Avelusimicrobium</taxon>
    </lineage>
</organism>
<dbReference type="AlphaFoldDB" id="A0A1Y4DNU2"/>
<feature type="domain" description="HAMP" evidence="2">
    <location>
        <begin position="200"/>
        <end position="251"/>
    </location>
</feature>
<keyword evidence="1" id="KW-0472">Membrane</keyword>
<evidence type="ECO:0000313" key="4">
    <source>
        <dbReference type="Proteomes" id="UP000196368"/>
    </source>
</evidence>
<evidence type="ECO:0000256" key="1">
    <source>
        <dbReference type="SAM" id="Phobius"/>
    </source>
</evidence>
<keyword evidence="1" id="KW-1133">Transmembrane helix</keyword>
<evidence type="ECO:0000259" key="2">
    <source>
        <dbReference type="PROSITE" id="PS50885"/>
    </source>
</evidence>
<dbReference type="GO" id="GO:0016020">
    <property type="term" value="C:membrane"/>
    <property type="evidence" value="ECO:0007669"/>
    <property type="project" value="InterPro"/>
</dbReference>